<dbReference type="GO" id="GO:0030313">
    <property type="term" value="C:cell envelope"/>
    <property type="evidence" value="ECO:0007669"/>
    <property type="project" value="UniProtKB-SubCell"/>
</dbReference>
<dbReference type="OrthoDB" id="9811754at2"/>
<keyword evidence="2" id="KW-0175">Coiled coil</keyword>
<dbReference type="Gene3D" id="2.40.50.100">
    <property type="match status" value="1"/>
</dbReference>
<dbReference type="InterPro" id="IPR050739">
    <property type="entry name" value="MFP"/>
</dbReference>
<organism evidence="7 8">
    <name type="scientific">Hwanghaeella grinnelliae</name>
    <dbReference type="NCBI Taxonomy" id="2500179"/>
    <lineage>
        <taxon>Bacteria</taxon>
        <taxon>Pseudomonadati</taxon>
        <taxon>Pseudomonadota</taxon>
        <taxon>Alphaproteobacteria</taxon>
        <taxon>Rhodospirillales</taxon>
        <taxon>Rhodospirillaceae</taxon>
        <taxon>Hwanghaeella</taxon>
    </lineage>
</organism>
<dbReference type="SUPFAM" id="SSF111369">
    <property type="entry name" value="HlyD-like secretion proteins"/>
    <property type="match status" value="2"/>
</dbReference>
<reference evidence="8" key="1">
    <citation type="submission" date="2019-01" db="EMBL/GenBank/DDBJ databases">
        <title>Gri0909 isolated from a small marine red alga.</title>
        <authorList>
            <person name="Kim J."/>
            <person name="Jeong S.E."/>
            <person name="Jeon C.O."/>
        </authorList>
    </citation>
    <scope>NUCLEOTIDE SEQUENCE [LARGE SCALE GENOMIC DNA]</scope>
    <source>
        <strain evidence="8">Gri0909</strain>
    </source>
</reference>
<comment type="subcellular location">
    <subcellularLocation>
        <location evidence="1">Cell envelope</location>
    </subcellularLocation>
</comment>
<dbReference type="PANTHER" id="PTHR30386">
    <property type="entry name" value="MEMBRANE FUSION SUBUNIT OF EMRAB-TOLC MULTIDRUG EFFLUX PUMP"/>
    <property type="match status" value="1"/>
</dbReference>
<dbReference type="RefSeq" id="WP_127765389.1">
    <property type="nucleotide sequence ID" value="NZ_SADE01000002.1"/>
</dbReference>
<protein>
    <submittedName>
        <fullName evidence="7">HlyD family secretion protein</fullName>
    </submittedName>
</protein>
<dbReference type="AlphaFoldDB" id="A0A3S2Z839"/>
<dbReference type="InterPro" id="IPR058634">
    <property type="entry name" value="AaeA-lik-b-barrel"/>
</dbReference>
<feature type="transmembrane region" description="Helical" evidence="4">
    <location>
        <begin position="91"/>
        <end position="110"/>
    </location>
</feature>
<evidence type="ECO:0000313" key="7">
    <source>
        <dbReference type="EMBL" id="RVU35912.1"/>
    </source>
</evidence>
<dbReference type="PANTHER" id="PTHR30386:SF19">
    <property type="entry name" value="MULTIDRUG EXPORT PROTEIN EMRA-RELATED"/>
    <property type="match status" value="1"/>
</dbReference>
<feature type="coiled-coil region" evidence="2">
    <location>
        <begin position="167"/>
        <end position="288"/>
    </location>
</feature>
<evidence type="ECO:0000256" key="1">
    <source>
        <dbReference type="ARBA" id="ARBA00004196"/>
    </source>
</evidence>
<dbReference type="InterPro" id="IPR058625">
    <property type="entry name" value="MdtA-like_BSH"/>
</dbReference>
<evidence type="ECO:0000256" key="2">
    <source>
        <dbReference type="SAM" id="Coils"/>
    </source>
</evidence>
<dbReference type="Pfam" id="PF25917">
    <property type="entry name" value="BSH_RND"/>
    <property type="match status" value="1"/>
</dbReference>
<keyword evidence="8" id="KW-1185">Reference proteome</keyword>
<feature type="compositionally biased region" description="Basic and acidic residues" evidence="3">
    <location>
        <begin position="53"/>
        <end position="62"/>
    </location>
</feature>
<accession>A0A3S2Z839</accession>
<dbReference type="EMBL" id="SADE01000002">
    <property type="protein sequence ID" value="RVU35912.1"/>
    <property type="molecule type" value="Genomic_DNA"/>
</dbReference>
<keyword evidence="4" id="KW-0812">Transmembrane</keyword>
<sequence>MSDQAAQREMPTGPNRPHPQQDARPAIAPAAPAPEATATAHAEPANEGGAQAKDTKPAETRAPEAPSQGGTGETTAPKKPIRRFMRRTTRALLLLAVPICVVLAGAYWYMTSGQYISTENAYVKSEIITISPSIDGRVVDVLVSDNEHVKRGDVLFRLNARPHQIAVDQAEAKLDGARQEIARRRAEFRQVQAEIEEANERVAYFNSEFERQQALASRGVATRVSLDDAQFELMTAKQAVNTLRQKSQTVLASLGGDPLKAVELHPLYMEAEAELHQAQLKLEFTEISAPHDGIVSQMRLQSGEWVEEGDPVFGIISTEGIWVEANLKETKLTHMREGQPVEVEIDAFPGVVWPATIGSISPATGAEFAVLPPQNASGNWVKVVQRLPVRIEILEFGDRPALRAGMTATITVDTEQDKSFDTVWAQYVEKFNGWKDSLLASNALAN</sequence>
<feature type="domain" description="Multidrug resistance protein MdtA-like barrel-sandwich hybrid" evidence="5">
    <location>
        <begin position="127"/>
        <end position="315"/>
    </location>
</feature>
<evidence type="ECO:0000259" key="5">
    <source>
        <dbReference type="Pfam" id="PF25917"/>
    </source>
</evidence>
<gene>
    <name evidence="7" type="ORF">EOI86_11705</name>
</gene>
<feature type="region of interest" description="Disordered" evidence="3">
    <location>
        <begin position="1"/>
        <end position="82"/>
    </location>
</feature>
<proteinExistence type="predicted"/>
<evidence type="ECO:0000313" key="8">
    <source>
        <dbReference type="Proteomes" id="UP000287447"/>
    </source>
</evidence>
<feature type="compositionally biased region" description="Low complexity" evidence="3">
    <location>
        <begin position="23"/>
        <end position="45"/>
    </location>
</feature>
<keyword evidence="4" id="KW-0472">Membrane</keyword>
<name>A0A3S2Z839_9PROT</name>
<comment type="caution">
    <text evidence="7">The sequence shown here is derived from an EMBL/GenBank/DDBJ whole genome shotgun (WGS) entry which is preliminary data.</text>
</comment>
<dbReference type="Gene3D" id="2.40.30.170">
    <property type="match status" value="1"/>
</dbReference>
<feature type="domain" description="p-hydroxybenzoic acid efflux pump subunit AaeA-like beta-barrel" evidence="6">
    <location>
        <begin position="322"/>
        <end position="412"/>
    </location>
</feature>
<dbReference type="Proteomes" id="UP000287447">
    <property type="component" value="Unassembled WGS sequence"/>
</dbReference>
<evidence type="ECO:0000259" key="6">
    <source>
        <dbReference type="Pfam" id="PF25963"/>
    </source>
</evidence>
<evidence type="ECO:0000256" key="3">
    <source>
        <dbReference type="SAM" id="MobiDB-lite"/>
    </source>
</evidence>
<dbReference type="GO" id="GO:0055085">
    <property type="term" value="P:transmembrane transport"/>
    <property type="evidence" value="ECO:0007669"/>
    <property type="project" value="InterPro"/>
</dbReference>
<keyword evidence="4" id="KW-1133">Transmembrane helix</keyword>
<dbReference type="Pfam" id="PF25963">
    <property type="entry name" value="Beta-barrel_AAEA"/>
    <property type="match status" value="1"/>
</dbReference>
<evidence type="ECO:0000256" key="4">
    <source>
        <dbReference type="SAM" id="Phobius"/>
    </source>
</evidence>